<keyword evidence="13 14" id="KW-0342">GTP-binding</keyword>
<evidence type="ECO:0000256" key="16">
    <source>
        <dbReference type="PIRSR" id="PIRSR006135-2"/>
    </source>
</evidence>
<keyword evidence="12 14" id="KW-0067">ATP-binding</keyword>
<keyword evidence="8 14" id="KW-0169">Cobalamin biosynthesis</keyword>
<feature type="binding site" evidence="16">
    <location>
        <position position="69"/>
    </location>
    <ligand>
        <name>GTP</name>
        <dbReference type="ChEBI" id="CHEBI:37565"/>
    </ligand>
</feature>
<comment type="catalytic activity">
    <reaction evidence="3">
        <text>adenosylcob(III)inamide + GTP = adenosylcob(III)inamide phosphate + GDP + H(+)</text>
        <dbReference type="Rhea" id="RHEA:15765"/>
        <dbReference type="ChEBI" id="CHEBI:2480"/>
        <dbReference type="ChEBI" id="CHEBI:15378"/>
        <dbReference type="ChEBI" id="CHEBI:37565"/>
        <dbReference type="ChEBI" id="CHEBI:58189"/>
        <dbReference type="ChEBI" id="CHEBI:58502"/>
        <dbReference type="EC" id="2.7.1.156"/>
    </reaction>
</comment>
<evidence type="ECO:0000256" key="9">
    <source>
        <dbReference type="ARBA" id="ARBA00022679"/>
    </source>
</evidence>
<evidence type="ECO:0000256" key="13">
    <source>
        <dbReference type="ARBA" id="ARBA00023134"/>
    </source>
</evidence>
<feature type="active site" description="GMP-histidine intermediate" evidence="15">
    <location>
        <position position="54"/>
    </location>
</feature>
<dbReference type="GO" id="GO:0043752">
    <property type="term" value="F:adenosylcobinamide kinase activity"/>
    <property type="evidence" value="ECO:0007669"/>
    <property type="project" value="UniProtKB-EC"/>
</dbReference>
<dbReference type="EC" id="2.7.7.62" evidence="14"/>
<evidence type="ECO:0000256" key="6">
    <source>
        <dbReference type="ARBA" id="ARBA00005159"/>
    </source>
</evidence>
<dbReference type="EMBL" id="CP021455">
    <property type="protein sequence ID" value="ARU06799.1"/>
    <property type="molecule type" value="Genomic_DNA"/>
</dbReference>
<feature type="binding site" evidence="16">
    <location>
        <begin position="38"/>
        <end position="40"/>
    </location>
    <ligand>
        <name>GTP</name>
        <dbReference type="ChEBI" id="CHEBI:37565"/>
    </ligand>
</feature>
<dbReference type="GO" id="GO:0005525">
    <property type="term" value="F:GTP binding"/>
    <property type="evidence" value="ECO:0007669"/>
    <property type="project" value="UniProtKB-UniRule"/>
</dbReference>
<dbReference type="Gene3D" id="3.40.50.300">
    <property type="entry name" value="P-loop containing nucleotide triphosphate hydrolases"/>
    <property type="match status" value="1"/>
</dbReference>
<dbReference type="CDD" id="cd00544">
    <property type="entry name" value="CobU"/>
    <property type="match status" value="1"/>
</dbReference>
<dbReference type="GO" id="GO:0005524">
    <property type="term" value="F:ATP binding"/>
    <property type="evidence" value="ECO:0007669"/>
    <property type="project" value="UniProtKB-UniRule"/>
</dbReference>
<dbReference type="PANTHER" id="PTHR34848">
    <property type="match status" value="1"/>
</dbReference>
<gene>
    <name evidence="17" type="ORF">CCO03_11295</name>
</gene>
<evidence type="ECO:0000256" key="3">
    <source>
        <dbReference type="ARBA" id="ARBA00001522"/>
    </source>
</evidence>
<dbReference type="OrthoDB" id="9788370at2"/>
<dbReference type="SUPFAM" id="SSF52540">
    <property type="entry name" value="P-loop containing nucleoside triphosphate hydrolases"/>
    <property type="match status" value="1"/>
</dbReference>
<evidence type="ECO:0000256" key="14">
    <source>
        <dbReference type="PIRNR" id="PIRNR006135"/>
    </source>
</evidence>
<evidence type="ECO:0000256" key="11">
    <source>
        <dbReference type="ARBA" id="ARBA00022777"/>
    </source>
</evidence>
<dbReference type="Pfam" id="PF02283">
    <property type="entry name" value="CobU"/>
    <property type="match status" value="1"/>
</dbReference>
<comment type="catalytic activity">
    <reaction evidence="1 14">
        <text>adenosylcob(III)inamide + ATP = adenosylcob(III)inamide phosphate + ADP + H(+)</text>
        <dbReference type="Rhea" id="RHEA:15769"/>
        <dbReference type="ChEBI" id="CHEBI:2480"/>
        <dbReference type="ChEBI" id="CHEBI:15378"/>
        <dbReference type="ChEBI" id="CHEBI:30616"/>
        <dbReference type="ChEBI" id="CHEBI:58502"/>
        <dbReference type="ChEBI" id="CHEBI:456216"/>
        <dbReference type="EC" id="2.7.1.156"/>
    </reaction>
</comment>
<keyword evidence="11 14" id="KW-0418">Kinase</keyword>
<dbReference type="PANTHER" id="PTHR34848:SF1">
    <property type="entry name" value="BIFUNCTIONAL ADENOSYLCOBALAMIN BIOSYNTHESIS PROTEIN COBU"/>
    <property type="match status" value="1"/>
</dbReference>
<dbReference type="GO" id="GO:0009236">
    <property type="term" value="P:cobalamin biosynthetic process"/>
    <property type="evidence" value="ECO:0007669"/>
    <property type="project" value="UniProtKB-UniRule"/>
</dbReference>
<evidence type="ECO:0000256" key="2">
    <source>
        <dbReference type="ARBA" id="ARBA00000711"/>
    </source>
</evidence>
<dbReference type="EC" id="2.7.1.156" evidence="14"/>
<evidence type="ECO:0000256" key="15">
    <source>
        <dbReference type="PIRSR" id="PIRSR006135-1"/>
    </source>
</evidence>
<evidence type="ECO:0000256" key="12">
    <source>
        <dbReference type="ARBA" id="ARBA00022840"/>
    </source>
</evidence>
<feature type="binding site" evidence="16">
    <location>
        <position position="94"/>
    </location>
    <ligand>
        <name>GTP</name>
        <dbReference type="ChEBI" id="CHEBI:37565"/>
    </ligand>
</feature>
<comment type="pathway">
    <text evidence="5 14">Cofactor biosynthesis; adenosylcobalamin biosynthesis; adenosylcobalamin from cob(II)yrinate a,c-diamide: step 6/7.</text>
</comment>
<evidence type="ECO:0000313" key="17">
    <source>
        <dbReference type="EMBL" id="ARU06799.1"/>
    </source>
</evidence>
<dbReference type="UniPathway" id="UPA00148">
    <property type="reaction ID" value="UER00236"/>
</dbReference>
<dbReference type="KEGG" id="cser:CCO03_11295"/>
<dbReference type="Proteomes" id="UP000196138">
    <property type="component" value="Chromosome"/>
</dbReference>
<dbReference type="InterPro" id="IPR027417">
    <property type="entry name" value="P-loop_NTPase"/>
</dbReference>
<reference evidence="17 18" key="1">
    <citation type="submission" date="2017-05" db="EMBL/GenBank/DDBJ databases">
        <authorList>
            <person name="Song R."/>
            <person name="Chenine A.L."/>
            <person name="Ruprecht R.M."/>
        </authorList>
    </citation>
    <scope>NUCLEOTIDE SEQUENCE [LARGE SCALE GENOMIC DNA]</scope>
    <source>
        <strain evidence="17 18">DSM 26136</strain>
    </source>
</reference>
<comment type="catalytic activity">
    <reaction evidence="2 14">
        <text>adenosylcob(III)inamide phosphate + GTP + H(+) = adenosylcob(III)inamide-GDP + diphosphate</text>
        <dbReference type="Rhea" id="RHEA:22712"/>
        <dbReference type="ChEBI" id="CHEBI:15378"/>
        <dbReference type="ChEBI" id="CHEBI:33019"/>
        <dbReference type="ChEBI" id="CHEBI:37565"/>
        <dbReference type="ChEBI" id="CHEBI:58502"/>
        <dbReference type="ChEBI" id="CHEBI:60487"/>
        <dbReference type="EC" id="2.7.7.62"/>
    </reaction>
</comment>
<comment type="pathway">
    <text evidence="6 14">Cofactor biosynthesis; adenosylcobalamin biosynthesis; adenosylcobalamin from cob(II)yrinate a,c-diamide: step 5/7.</text>
</comment>
<dbReference type="InterPro" id="IPR003203">
    <property type="entry name" value="CobU/CobP"/>
</dbReference>
<evidence type="ECO:0000256" key="8">
    <source>
        <dbReference type="ARBA" id="ARBA00022573"/>
    </source>
</evidence>
<evidence type="ECO:0000256" key="7">
    <source>
        <dbReference type="ARBA" id="ARBA00007490"/>
    </source>
</evidence>
<comment type="similarity">
    <text evidence="7 14">Belongs to the CobU/CobP family.</text>
</comment>
<feature type="binding site" evidence="16">
    <location>
        <begin position="55"/>
        <end position="58"/>
    </location>
    <ligand>
        <name>GTP</name>
        <dbReference type="ChEBI" id="CHEBI:37565"/>
    </ligand>
</feature>
<sequence length="217" mass="22593">MVARELVLGGQRSGKSRRAEHLAARWLQDAAHGASFIATAQAHDAEMHDRIARHRADRAQALPRMACIEAPLDLAGAIRRSPAWHDPQHLLVVDCLTLWLSNVLFAPPGGPGGEASAQAADAAAGGEAVAASVQDQATGLQVQALVDRSAELLQALAACAGPVVLVSNEIGLGVVPMGAEVRAYVDALGRLNQQVAARCERVCLMVAGLPLMAKGEA</sequence>
<keyword evidence="18" id="KW-1185">Reference proteome</keyword>
<keyword evidence="10 14" id="KW-0547">Nucleotide-binding</keyword>
<feature type="binding site" evidence="16">
    <location>
        <begin position="9"/>
        <end position="16"/>
    </location>
    <ligand>
        <name>GTP</name>
        <dbReference type="ChEBI" id="CHEBI:37565"/>
    </ligand>
</feature>
<evidence type="ECO:0000256" key="4">
    <source>
        <dbReference type="ARBA" id="ARBA00003889"/>
    </source>
</evidence>
<dbReference type="AlphaFoldDB" id="A0A1Y0ETX0"/>
<keyword evidence="9 14" id="KW-0808">Transferase</keyword>
<evidence type="ECO:0000256" key="10">
    <source>
        <dbReference type="ARBA" id="ARBA00022741"/>
    </source>
</evidence>
<accession>A0A1Y0ETX0</accession>
<evidence type="ECO:0000256" key="5">
    <source>
        <dbReference type="ARBA" id="ARBA00004692"/>
    </source>
</evidence>
<evidence type="ECO:0000313" key="18">
    <source>
        <dbReference type="Proteomes" id="UP000196138"/>
    </source>
</evidence>
<dbReference type="GO" id="GO:0008820">
    <property type="term" value="F:cobinamide phosphate guanylyltransferase activity"/>
    <property type="evidence" value="ECO:0007669"/>
    <property type="project" value="UniProtKB-UniRule"/>
</dbReference>
<proteinExistence type="inferred from homology"/>
<comment type="function">
    <text evidence="4 14">Catalyzes ATP-dependent phosphorylation of adenosylcobinamide and addition of GMP to adenosylcobinamide phosphate.</text>
</comment>
<dbReference type="PIRSF" id="PIRSF006135">
    <property type="entry name" value="CobU"/>
    <property type="match status" value="1"/>
</dbReference>
<evidence type="ECO:0000256" key="1">
    <source>
        <dbReference type="ARBA" id="ARBA00000312"/>
    </source>
</evidence>
<protein>
    <recommendedName>
        <fullName evidence="14">Bifunctional adenosylcobalamin biosynthesis protein</fullName>
        <ecNumber evidence="14">2.7.1.156</ecNumber>
        <ecNumber evidence="14">2.7.7.62</ecNumber>
    </recommendedName>
</protein>
<name>A0A1Y0ETX0_9BURK</name>
<organism evidence="17 18">
    <name type="scientific">Comamonas serinivorans</name>
    <dbReference type="NCBI Taxonomy" id="1082851"/>
    <lineage>
        <taxon>Bacteria</taxon>
        <taxon>Pseudomonadati</taxon>
        <taxon>Pseudomonadota</taxon>
        <taxon>Betaproteobacteria</taxon>
        <taxon>Burkholderiales</taxon>
        <taxon>Comamonadaceae</taxon>
        <taxon>Comamonas</taxon>
    </lineage>
</organism>